<dbReference type="AlphaFoldDB" id="A0AA97CYW4"/>
<sequence length="82" mass="9071">MTKLDKHQLVPLTSAELESLREAAHIHDATNGIFSRALLQHAMAHLDDPEVQESIAEEKRAAAQRLSDGAKRAVAHRWGARP</sequence>
<proteinExistence type="predicted"/>
<feature type="region of interest" description="Disordered" evidence="1">
    <location>
        <begin position="59"/>
        <end position="82"/>
    </location>
</feature>
<dbReference type="RefSeq" id="WP_420040065.1">
    <property type="nucleotide sequence ID" value="NZ_CP128986.1"/>
</dbReference>
<name>A0AA97CYW4_9ACTN</name>
<protein>
    <submittedName>
        <fullName evidence="2">Uncharacterized protein</fullName>
    </submittedName>
</protein>
<gene>
    <name evidence="2" type="ORF">MP11Mi_34290</name>
</gene>
<dbReference type="EMBL" id="CP128986">
    <property type="protein sequence ID" value="WOC14314.1"/>
    <property type="molecule type" value="Genomic_DNA"/>
</dbReference>
<feature type="compositionally biased region" description="Basic residues" evidence="1">
    <location>
        <begin position="73"/>
        <end position="82"/>
    </location>
</feature>
<evidence type="ECO:0000313" key="2">
    <source>
        <dbReference type="EMBL" id="WOC14314.1"/>
    </source>
</evidence>
<accession>A0AA97CYW4</accession>
<organism evidence="2">
    <name type="scientific">Gordonia sp. MP11Mi</name>
    <dbReference type="NCBI Taxonomy" id="3022769"/>
    <lineage>
        <taxon>Bacteria</taxon>
        <taxon>Bacillati</taxon>
        <taxon>Actinomycetota</taxon>
        <taxon>Actinomycetes</taxon>
        <taxon>Mycobacteriales</taxon>
        <taxon>Gordoniaceae</taxon>
        <taxon>Gordonia</taxon>
    </lineage>
</organism>
<reference evidence="2" key="1">
    <citation type="submission" date="2023-06" db="EMBL/GenBank/DDBJ databases">
        <title>Gordonia sp. nov. and Pseudochrobactrum sp. nov., two species isolated from the burying beetle Nicrophorus vespilloides.</title>
        <authorList>
            <person name="Poehlein A."/>
            <person name="Guzman J."/>
            <person name="Daniel R."/>
            <person name="Vilcinskas A."/>
        </authorList>
    </citation>
    <scope>NUCLEOTIDE SEQUENCE</scope>
    <source>
        <strain evidence="2">MP11Mi</strain>
    </source>
</reference>
<evidence type="ECO:0000256" key="1">
    <source>
        <dbReference type="SAM" id="MobiDB-lite"/>
    </source>
</evidence>